<dbReference type="Pfam" id="PF10696">
    <property type="entry name" value="DUF2501"/>
    <property type="match status" value="1"/>
</dbReference>
<accession>A0A0D6MPP8</accession>
<dbReference type="Proteomes" id="UP000032679">
    <property type="component" value="Unassembled WGS sequence"/>
</dbReference>
<sequence>MNRSVFAAACAVSLSLGAMSSGAFAQIPGMGGQTQGTSQGTAGGLLGGNGAGGMLSGAMGNMGLPSVSSASSGNVAGVLSYCVSNNAVSSSAGSTALSQLTSKGNVASSSGYQNGSQGLLETGSGNTFSLSNLAQPLKQRVCKSILSRAQNLL</sequence>
<evidence type="ECO:0008006" key="4">
    <source>
        <dbReference type="Google" id="ProtNLM"/>
    </source>
</evidence>
<protein>
    <recommendedName>
        <fullName evidence="4">Alcohol dehydrogenase small subunit</fullName>
    </recommendedName>
</protein>
<evidence type="ECO:0000313" key="3">
    <source>
        <dbReference type="Proteomes" id="UP000032679"/>
    </source>
</evidence>
<evidence type="ECO:0000256" key="1">
    <source>
        <dbReference type="SAM" id="SignalP"/>
    </source>
</evidence>
<gene>
    <name evidence="2" type="ORF">Tasa_046_037</name>
</gene>
<dbReference type="EMBL" id="BALE01000046">
    <property type="protein sequence ID" value="GAN55355.1"/>
    <property type="molecule type" value="Genomic_DNA"/>
</dbReference>
<comment type="caution">
    <text evidence="2">The sequence shown here is derived from an EMBL/GenBank/DDBJ whole genome shotgun (WGS) entry which is preliminary data.</text>
</comment>
<keyword evidence="1" id="KW-0732">Signal</keyword>
<organism evidence="2 3">
    <name type="scientific">Tanticharoenia sakaeratensis NBRC 103193</name>
    <dbReference type="NCBI Taxonomy" id="1231623"/>
    <lineage>
        <taxon>Bacteria</taxon>
        <taxon>Pseudomonadati</taxon>
        <taxon>Pseudomonadota</taxon>
        <taxon>Alphaproteobacteria</taxon>
        <taxon>Acetobacterales</taxon>
        <taxon>Acetobacteraceae</taxon>
        <taxon>Tanticharoenia</taxon>
    </lineage>
</organism>
<feature type="signal peptide" evidence="1">
    <location>
        <begin position="1"/>
        <end position="25"/>
    </location>
</feature>
<dbReference type="RefSeq" id="WP_048850434.1">
    <property type="nucleotide sequence ID" value="NZ_BALE01000046.1"/>
</dbReference>
<dbReference type="AlphaFoldDB" id="A0A0D6MPP8"/>
<proteinExistence type="predicted"/>
<dbReference type="OrthoDB" id="8565817at2"/>
<name>A0A0D6MPP8_9PROT</name>
<keyword evidence="3" id="KW-1185">Reference proteome</keyword>
<feature type="chain" id="PRO_5002308092" description="Alcohol dehydrogenase small subunit" evidence="1">
    <location>
        <begin position="26"/>
        <end position="153"/>
    </location>
</feature>
<reference evidence="2 3" key="1">
    <citation type="submission" date="2012-10" db="EMBL/GenBank/DDBJ databases">
        <title>Genome sequencing of Tanticharoenia sakaeratensis NBRC 103193.</title>
        <authorList>
            <person name="Azuma Y."/>
            <person name="Hadano H."/>
            <person name="Hirakawa H."/>
            <person name="Matsushita K."/>
        </authorList>
    </citation>
    <scope>NUCLEOTIDE SEQUENCE [LARGE SCALE GENOMIC DNA]</scope>
    <source>
        <strain evidence="2 3">NBRC 103193</strain>
    </source>
</reference>
<evidence type="ECO:0000313" key="2">
    <source>
        <dbReference type="EMBL" id="GAN55355.1"/>
    </source>
</evidence>
<dbReference type="InterPro" id="IPR019637">
    <property type="entry name" value="DUF2501"/>
</dbReference>